<evidence type="ECO:0000313" key="1">
    <source>
        <dbReference type="EMBL" id="CDW24482.1"/>
    </source>
</evidence>
<reference evidence="1" key="1">
    <citation type="submission" date="2014-05" db="EMBL/GenBank/DDBJ databases">
        <authorList>
            <person name="Chronopoulou M."/>
        </authorList>
    </citation>
    <scope>NUCLEOTIDE SEQUENCE</scope>
    <source>
        <tissue evidence="1">Whole organism</tissue>
    </source>
</reference>
<name>A0A0K2TFW4_LEPSM</name>
<dbReference type="AlphaFoldDB" id="A0A0K2TFW4"/>
<sequence>MYGRIMVLNDQFGALAIYVILFSKMEKSILFSHLSTRITMLQF</sequence>
<organism evidence="1">
    <name type="scientific">Lepeophtheirus salmonis</name>
    <name type="common">Salmon louse</name>
    <name type="synonym">Caligus salmonis</name>
    <dbReference type="NCBI Taxonomy" id="72036"/>
    <lineage>
        <taxon>Eukaryota</taxon>
        <taxon>Metazoa</taxon>
        <taxon>Ecdysozoa</taxon>
        <taxon>Arthropoda</taxon>
        <taxon>Crustacea</taxon>
        <taxon>Multicrustacea</taxon>
        <taxon>Hexanauplia</taxon>
        <taxon>Copepoda</taxon>
        <taxon>Siphonostomatoida</taxon>
        <taxon>Caligidae</taxon>
        <taxon>Lepeophtheirus</taxon>
    </lineage>
</organism>
<dbReference type="EMBL" id="HACA01007121">
    <property type="protein sequence ID" value="CDW24482.1"/>
    <property type="molecule type" value="Transcribed_RNA"/>
</dbReference>
<proteinExistence type="predicted"/>
<accession>A0A0K2TFW4</accession>
<protein>
    <submittedName>
        <fullName evidence="1">Uncharacterized protein</fullName>
    </submittedName>
</protein>